<dbReference type="KEGG" id="dpx:DAPPUDRAFT_250993"/>
<feature type="compositionally biased region" description="Gly residues" evidence="1">
    <location>
        <begin position="143"/>
        <end position="152"/>
    </location>
</feature>
<evidence type="ECO:0000313" key="3">
    <source>
        <dbReference type="Proteomes" id="UP000000305"/>
    </source>
</evidence>
<organism evidence="2 3">
    <name type="scientific">Daphnia pulex</name>
    <name type="common">Water flea</name>
    <dbReference type="NCBI Taxonomy" id="6669"/>
    <lineage>
        <taxon>Eukaryota</taxon>
        <taxon>Metazoa</taxon>
        <taxon>Ecdysozoa</taxon>
        <taxon>Arthropoda</taxon>
        <taxon>Crustacea</taxon>
        <taxon>Branchiopoda</taxon>
        <taxon>Diplostraca</taxon>
        <taxon>Cladocera</taxon>
        <taxon>Anomopoda</taxon>
        <taxon>Daphniidae</taxon>
        <taxon>Daphnia</taxon>
    </lineage>
</organism>
<protein>
    <submittedName>
        <fullName evidence="2">Uncharacterized protein</fullName>
    </submittedName>
</protein>
<gene>
    <name evidence="2" type="ORF">DAPPUDRAFT_250993</name>
</gene>
<evidence type="ECO:0000256" key="1">
    <source>
        <dbReference type="SAM" id="MobiDB-lite"/>
    </source>
</evidence>
<dbReference type="AlphaFoldDB" id="E9GZJ8"/>
<accession>E9GZJ8</accession>
<dbReference type="Proteomes" id="UP000000305">
    <property type="component" value="Unassembled WGS sequence"/>
</dbReference>
<feature type="compositionally biased region" description="Polar residues" evidence="1">
    <location>
        <begin position="123"/>
        <end position="136"/>
    </location>
</feature>
<dbReference type="InParanoid" id="E9GZJ8"/>
<keyword evidence="3" id="KW-1185">Reference proteome</keyword>
<sequence length="152" mass="16593">MFKIAINLSYLAGDGDRFNSLITNPSKQGRGIIGHSIEETGTKRRARGATAETVAEEERQRAAQLRTRADNKWTSANACRCWRGAAEKADRWRRRPAVAMSWTAAGGTWLVPRRLATRRESRGTSQWDNEGGTSADSDWLGSAGVGAGRTGT</sequence>
<reference evidence="2 3" key="1">
    <citation type="journal article" date="2011" name="Science">
        <title>The ecoresponsive genome of Daphnia pulex.</title>
        <authorList>
            <person name="Colbourne J.K."/>
            <person name="Pfrender M.E."/>
            <person name="Gilbert D."/>
            <person name="Thomas W.K."/>
            <person name="Tucker A."/>
            <person name="Oakley T.H."/>
            <person name="Tokishita S."/>
            <person name="Aerts A."/>
            <person name="Arnold G.J."/>
            <person name="Basu M.K."/>
            <person name="Bauer D.J."/>
            <person name="Caceres C.E."/>
            <person name="Carmel L."/>
            <person name="Casola C."/>
            <person name="Choi J.H."/>
            <person name="Detter J.C."/>
            <person name="Dong Q."/>
            <person name="Dusheyko S."/>
            <person name="Eads B.D."/>
            <person name="Frohlich T."/>
            <person name="Geiler-Samerotte K.A."/>
            <person name="Gerlach D."/>
            <person name="Hatcher P."/>
            <person name="Jogdeo S."/>
            <person name="Krijgsveld J."/>
            <person name="Kriventseva E.V."/>
            <person name="Kultz D."/>
            <person name="Laforsch C."/>
            <person name="Lindquist E."/>
            <person name="Lopez J."/>
            <person name="Manak J.R."/>
            <person name="Muller J."/>
            <person name="Pangilinan J."/>
            <person name="Patwardhan R.P."/>
            <person name="Pitluck S."/>
            <person name="Pritham E.J."/>
            <person name="Rechtsteiner A."/>
            <person name="Rho M."/>
            <person name="Rogozin I.B."/>
            <person name="Sakarya O."/>
            <person name="Salamov A."/>
            <person name="Schaack S."/>
            <person name="Shapiro H."/>
            <person name="Shiga Y."/>
            <person name="Skalitzky C."/>
            <person name="Smith Z."/>
            <person name="Souvorov A."/>
            <person name="Sung W."/>
            <person name="Tang Z."/>
            <person name="Tsuchiya D."/>
            <person name="Tu H."/>
            <person name="Vos H."/>
            <person name="Wang M."/>
            <person name="Wolf Y.I."/>
            <person name="Yamagata H."/>
            <person name="Yamada T."/>
            <person name="Ye Y."/>
            <person name="Shaw J.R."/>
            <person name="Andrews J."/>
            <person name="Crease T.J."/>
            <person name="Tang H."/>
            <person name="Lucas S.M."/>
            <person name="Robertson H.M."/>
            <person name="Bork P."/>
            <person name="Koonin E.V."/>
            <person name="Zdobnov E.M."/>
            <person name="Grigoriev I.V."/>
            <person name="Lynch M."/>
            <person name="Boore J.L."/>
        </authorList>
    </citation>
    <scope>NUCLEOTIDE SEQUENCE [LARGE SCALE GENOMIC DNA]</scope>
</reference>
<dbReference type="HOGENOM" id="CLU_1724168_0_0_1"/>
<dbReference type="EMBL" id="GL732578">
    <property type="protein sequence ID" value="EFX75006.1"/>
    <property type="molecule type" value="Genomic_DNA"/>
</dbReference>
<feature type="region of interest" description="Disordered" evidence="1">
    <location>
        <begin position="115"/>
        <end position="152"/>
    </location>
</feature>
<evidence type="ECO:0000313" key="2">
    <source>
        <dbReference type="EMBL" id="EFX75006.1"/>
    </source>
</evidence>
<name>E9GZJ8_DAPPU</name>
<proteinExistence type="predicted"/>